<comment type="caution">
    <text evidence="1">The sequence shown here is derived from an EMBL/GenBank/DDBJ whole genome shotgun (WGS) entry which is preliminary data.</text>
</comment>
<evidence type="ECO:0008006" key="3">
    <source>
        <dbReference type="Google" id="ProtNLM"/>
    </source>
</evidence>
<dbReference type="SUPFAM" id="SSF51197">
    <property type="entry name" value="Clavaminate synthase-like"/>
    <property type="match status" value="1"/>
</dbReference>
<dbReference type="OrthoDB" id="42083at2759"/>
<sequence length="229" mass="26279">MTSKERDNMTIPIPSYSDRETLLRLGIVKVPIPSIIGKDQQQWASELSQVTPMIMAMQGDSEYAFYRNIMVEPELEFPLEQIVSEQIQEAFEKYFGVQPEEMRLDDAFCVHYNADQTDSSGKKHMDPSDITVNVCLENTDDVEGSQVLFYGSKKLENVDIDDNDNENQNEQERFLVPQEPGFATIHYGSHPHETTPLSSKTGRRTNVIVTYCYKDKTRSDVGKRNCYFI</sequence>
<dbReference type="AlphaFoldDB" id="A0A9N8D8A1"/>
<gene>
    <name evidence="1" type="ORF">SEMRO_13_G010100.1</name>
</gene>
<reference evidence="1" key="1">
    <citation type="submission" date="2020-06" db="EMBL/GenBank/DDBJ databases">
        <authorList>
            <consortium name="Plant Systems Biology data submission"/>
        </authorList>
    </citation>
    <scope>NUCLEOTIDE SEQUENCE</scope>
    <source>
        <strain evidence="1">D6</strain>
    </source>
</reference>
<protein>
    <recommendedName>
        <fullName evidence="3">Fe2OG dioxygenase domain-containing protein</fullName>
    </recommendedName>
</protein>
<proteinExistence type="predicted"/>
<keyword evidence="2" id="KW-1185">Reference proteome</keyword>
<name>A0A9N8D8A1_9STRA</name>
<dbReference type="EMBL" id="CAICTM010000013">
    <property type="protein sequence ID" value="CAB9497055.1"/>
    <property type="molecule type" value="Genomic_DNA"/>
</dbReference>
<organism evidence="1 2">
    <name type="scientific">Seminavis robusta</name>
    <dbReference type="NCBI Taxonomy" id="568900"/>
    <lineage>
        <taxon>Eukaryota</taxon>
        <taxon>Sar</taxon>
        <taxon>Stramenopiles</taxon>
        <taxon>Ochrophyta</taxon>
        <taxon>Bacillariophyta</taxon>
        <taxon>Bacillariophyceae</taxon>
        <taxon>Bacillariophycidae</taxon>
        <taxon>Naviculales</taxon>
        <taxon>Naviculaceae</taxon>
        <taxon>Seminavis</taxon>
    </lineage>
</organism>
<evidence type="ECO:0000313" key="1">
    <source>
        <dbReference type="EMBL" id="CAB9497055.1"/>
    </source>
</evidence>
<evidence type="ECO:0000313" key="2">
    <source>
        <dbReference type="Proteomes" id="UP001153069"/>
    </source>
</evidence>
<dbReference type="Proteomes" id="UP001153069">
    <property type="component" value="Unassembled WGS sequence"/>
</dbReference>
<accession>A0A9N8D8A1</accession>